<protein>
    <submittedName>
        <fullName evidence="2">Uncharacterized protein</fullName>
    </submittedName>
</protein>
<name>W0SF58_9PROT</name>
<sequence length="132" mass="13957">MTTWKAHVATGVLTLAAGSIALALWWGVERERSPRLGRVDIAQIVAKQQKSLVERVKPGIDAQEQGRIFEDAKAFGNRLDAALEQASRECGCALMNSAALLKAAHAAIPDLTDRVEALASSPAPATPATSGR</sequence>
<organism evidence="2 3">
    <name type="scientific">Sulfuritalea hydrogenivorans sk43H</name>
    <dbReference type="NCBI Taxonomy" id="1223802"/>
    <lineage>
        <taxon>Bacteria</taxon>
        <taxon>Pseudomonadati</taxon>
        <taxon>Pseudomonadota</taxon>
        <taxon>Betaproteobacteria</taxon>
        <taxon>Nitrosomonadales</taxon>
        <taxon>Sterolibacteriaceae</taxon>
        <taxon>Sulfuritalea</taxon>
    </lineage>
</organism>
<proteinExistence type="predicted"/>
<reference evidence="2 3" key="1">
    <citation type="journal article" date="2014" name="Syst. Appl. Microbiol.">
        <title>Complete genomes of freshwater sulfur oxidizers Sulfuricella denitrificans skB26 and Sulfuritalea hydrogenivorans sk43H: genetic insights into the sulfur oxidation pathway of betaproteobacteria.</title>
        <authorList>
            <person name="Watanabe T."/>
            <person name="Kojima H."/>
            <person name="Fukui M."/>
        </authorList>
    </citation>
    <scope>NUCLEOTIDE SEQUENCE [LARGE SCALE GENOMIC DNA]</scope>
    <source>
        <strain evidence="2">DSM22779</strain>
    </source>
</reference>
<dbReference type="AlphaFoldDB" id="W0SF58"/>
<keyword evidence="1" id="KW-1133">Transmembrane helix</keyword>
<accession>W0SF58</accession>
<dbReference type="KEGG" id="shd:SUTH_01899"/>
<keyword evidence="1" id="KW-0472">Membrane</keyword>
<evidence type="ECO:0000313" key="3">
    <source>
        <dbReference type="Proteomes" id="UP000031637"/>
    </source>
</evidence>
<dbReference type="OrthoDB" id="8548203at2"/>
<dbReference type="STRING" id="1223802.SUTH_01899"/>
<keyword evidence="1" id="KW-0812">Transmembrane</keyword>
<evidence type="ECO:0000313" key="2">
    <source>
        <dbReference type="EMBL" id="BAO29691.1"/>
    </source>
</evidence>
<evidence type="ECO:0000256" key="1">
    <source>
        <dbReference type="SAM" id="Phobius"/>
    </source>
</evidence>
<dbReference type="HOGENOM" id="CLU_2013458_0_0_4"/>
<dbReference type="RefSeq" id="WP_041098819.1">
    <property type="nucleotide sequence ID" value="NZ_AP012547.1"/>
</dbReference>
<dbReference type="Proteomes" id="UP000031637">
    <property type="component" value="Chromosome"/>
</dbReference>
<dbReference type="EMBL" id="AP012547">
    <property type="protein sequence ID" value="BAO29691.1"/>
    <property type="molecule type" value="Genomic_DNA"/>
</dbReference>
<feature type="transmembrane region" description="Helical" evidence="1">
    <location>
        <begin position="6"/>
        <end position="28"/>
    </location>
</feature>
<keyword evidence="3" id="KW-1185">Reference proteome</keyword>
<gene>
    <name evidence="2" type="ORF">SUTH_01899</name>
</gene>